<dbReference type="InterPro" id="IPR050307">
    <property type="entry name" value="Sterol_Desaturase_Related"/>
</dbReference>
<keyword evidence="3 5" id="KW-1133">Transmembrane helix</keyword>
<proteinExistence type="predicted"/>
<comment type="subcellular location">
    <subcellularLocation>
        <location evidence="1">Membrane</location>
    </subcellularLocation>
</comment>
<reference evidence="7 8" key="1">
    <citation type="submission" date="2017-07" db="EMBL/GenBank/DDBJ databases">
        <title>Leptospira spp. isolated from tropical soils.</title>
        <authorList>
            <person name="Thibeaux R."/>
            <person name="Iraola G."/>
            <person name="Ferres I."/>
            <person name="Bierque E."/>
            <person name="Girault D."/>
            <person name="Soupe-Gilbert M.-E."/>
            <person name="Picardeau M."/>
            <person name="Goarant C."/>
        </authorList>
    </citation>
    <scope>NUCLEOTIDE SEQUENCE [LARGE SCALE GENOMIC DNA]</scope>
    <source>
        <strain evidence="7 8">FH2-B-A1</strain>
    </source>
</reference>
<feature type="transmembrane region" description="Helical" evidence="5">
    <location>
        <begin position="170"/>
        <end position="201"/>
    </location>
</feature>
<dbReference type="GO" id="GO:0016491">
    <property type="term" value="F:oxidoreductase activity"/>
    <property type="evidence" value="ECO:0007669"/>
    <property type="project" value="InterPro"/>
</dbReference>
<gene>
    <name evidence="7" type="ORF">CH364_02675</name>
</gene>
<feature type="transmembrane region" description="Helical" evidence="5">
    <location>
        <begin position="27"/>
        <end position="44"/>
    </location>
</feature>
<dbReference type="EMBL" id="NPDX01000001">
    <property type="protein sequence ID" value="PJZ85187.1"/>
    <property type="molecule type" value="Genomic_DNA"/>
</dbReference>
<evidence type="ECO:0000256" key="2">
    <source>
        <dbReference type="ARBA" id="ARBA00022692"/>
    </source>
</evidence>
<evidence type="ECO:0000256" key="4">
    <source>
        <dbReference type="ARBA" id="ARBA00023136"/>
    </source>
</evidence>
<evidence type="ECO:0000259" key="6">
    <source>
        <dbReference type="Pfam" id="PF04116"/>
    </source>
</evidence>
<keyword evidence="4 5" id="KW-0472">Membrane</keyword>
<dbReference type="GO" id="GO:0008610">
    <property type="term" value="P:lipid biosynthetic process"/>
    <property type="evidence" value="ECO:0007669"/>
    <property type="project" value="InterPro"/>
</dbReference>
<dbReference type="PANTHER" id="PTHR11863">
    <property type="entry name" value="STEROL DESATURASE"/>
    <property type="match status" value="1"/>
</dbReference>
<dbReference type="Proteomes" id="UP000232145">
    <property type="component" value="Unassembled WGS sequence"/>
</dbReference>
<accession>A0A2N0ALR3</accession>
<evidence type="ECO:0000256" key="3">
    <source>
        <dbReference type="ARBA" id="ARBA00022989"/>
    </source>
</evidence>
<sequence>MFGGPVQCELVLDCVTKIGFTQGVLNFLRYYPIAGFAFLLFYIWRKDFFETYRIQKVYPKAEKVWKEFRQSAVTLIVFTLIAMTNITLMKAKIVPSAVYFGPVSSLAGIGYIFLSFLLITIWHETWFYWMHRFAHIKKVYPHVHSEHHQSVNPSPLAAYRFQATEAFLEAIYIVPFVMFVPIHFYVVLFHTFYAMILNIWWHLGYEFFPKGWASHPITKWINTSTHHNLHHQKFQGNYSLYFNVWDRLMGTNFPYYESYYEQITEERDIKRKEQKPKRKVEAETNLLIS</sequence>
<dbReference type="GO" id="GO:0005506">
    <property type="term" value="F:iron ion binding"/>
    <property type="evidence" value="ECO:0007669"/>
    <property type="project" value="InterPro"/>
</dbReference>
<dbReference type="RefSeq" id="WP_100742098.1">
    <property type="nucleotide sequence ID" value="NZ_NPDW01000001.1"/>
</dbReference>
<evidence type="ECO:0000313" key="8">
    <source>
        <dbReference type="Proteomes" id="UP000232145"/>
    </source>
</evidence>
<name>A0A2N0ALR3_9LEPT</name>
<evidence type="ECO:0000256" key="5">
    <source>
        <dbReference type="SAM" id="Phobius"/>
    </source>
</evidence>
<dbReference type="OrthoDB" id="9770329at2"/>
<dbReference type="InterPro" id="IPR006694">
    <property type="entry name" value="Fatty_acid_hydroxylase"/>
</dbReference>
<organism evidence="7 8">
    <name type="scientific">Leptospira harrisiae</name>
    <dbReference type="NCBI Taxonomy" id="2023189"/>
    <lineage>
        <taxon>Bacteria</taxon>
        <taxon>Pseudomonadati</taxon>
        <taxon>Spirochaetota</taxon>
        <taxon>Spirochaetia</taxon>
        <taxon>Leptospirales</taxon>
        <taxon>Leptospiraceae</taxon>
        <taxon>Leptospira</taxon>
    </lineage>
</organism>
<dbReference type="AlphaFoldDB" id="A0A2N0ALR3"/>
<keyword evidence="2 5" id="KW-0812">Transmembrane</keyword>
<dbReference type="Pfam" id="PF04116">
    <property type="entry name" value="FA_hydroxylase"/>
    <property type="match status" value="1"/>
</dbReference>
<comment type="caution">
    <text evidence="7">The sequence shown here is derived from an EMBL/GenBank/DDBJ whole genome shotgun (WGS) entry which is preliminary data.</text>
</comment>
<protein>
    <submittedName>
        <fullName evidence="7">Sterol desaturase</fullName>
    </submittedName>
</protein>
<evidence type="ECO:0000256" key="1">
    <source>
        <dbReference type="ARBA" id="ARBA00004370"/>
    </source>
</evidence>
<keyword evidence="8" id="KW-1185">Reference proteome</keyword>
<feature type="transmembrane region" description="Helical" evidence="5">
    <location>
        <begin position="109"/>
        <end position="129"/>
    </location>
</feature>
<feature type="domain" description="Fatty acid hydroxylase" evidence="6">
    <location>
        <begin position="116"/>
        <end position="251"/>
    </location>
</feature>
<feature type="transmembrane region" description="Helical" evidence="5">
    <location>
        <begin position="72"/>
        <end position="89"/>
    </location>
</feature>
<dbReference type="GO" id="GO:0016020">
    <property type="term" value="C:membrane"/>
    <property type="evidence" value="ECO:0007669"/>
    <property type="project" value="UniProtKB-SubCell"/>
</dbReference>
<evidence type="ECO:0000313" key="7">
    <source>
        <dbReference type="EMBL" id="PJZ85187.1"/>
    </source>
</evidence>